<sequence>MKLVPLVTLVHMDIKAFPSSPSVIRNSIVYHRSRWYSQIAFPTVLMFFLVTQVTVKTRAAS</sequence>
<dbReference type="AlphaFoldDB" id="A0A0V0Z2U9"/>
<proteinExistence type="predicted"/>
<dbReference type="Proteomes" id="UP000054783">
    <property type="component" value="Unassembled WGS sequence"/>
</dbReference>
<keyword evidence="3" id="KW-1185">Reference proteome</keyword>
<feature type="non-terminal residue" evidence="1">
    <location>
        <position position="61"/>
    </location>
</feature>
<reference evidence="1 3" key="1">
    <citation type="submission" date="2015-01" db="EMBL/GenBank/DDBJ databases">
        <title>Evolution of Trichinella species and genotypes.</title>
        <authorList>
            <person name="Korhonen P.K."/>
            <person name="Edoardo P."/>
            <person name="Giuseppe L.R."/>
            <person name="Gasser R.B."/>
        </authorList>
    </citation>
    <scope>NUCLEOTIDE SEQUENCE [LARGE SCALE GENOMIC DNA]</scope>
    <source>
        <strain evidence="1">ISS2496</strain>
    </source>
</reference>
<dbReference type="OrthoDB" id="5929961at2759"/>
<dbReference type="EMBL" id="JYDQ01000820">
    <property type="protein sequence ID" value="KRY06366.1"/>
    <property type="molecule type" value="Genomic_DNA"/>
</dbReference>
<comment type="caution">
    <text evidence="1">The sequence shown here is derived from an EMBL/GenBank/DDBJ whole genome shotgun (WGS) entry which is preliminary data.</text>
</comment>
<dbReference type="EMBL" id="JYDQ01000821">
    <property type="protein sequence ID" value="KRY06362.1"/>
    <property type="molecule type" value="Genomic_DNA"/>
</dbReference>
<evidence type="ECO:0000313" key="2">
    <source>
        <dbReference type="EMBL" id="KRY06366.1"/>
    </source>
</evidence>
<gene>
    <name evidence="1" type="ORF">T12_13309</name>
    <name evidence="2" type="ORF">T12_7325</name>
</gene>
<protein>
    <submittedName>
        <fullName evidence="1">Uncharacterized protein</fullName>
    </submittedName>
</protein>
<name>A0A0V0Z2U9_9BILA</name>
<evidence type="ECO:0000313" key="3">
    <source>
        <dbReference type="Proteomes" id="UP000054783"/>
    </source>
</evidence>
<accession>A0A0V0Z2U9</accession>
<evidence type="ECO:0000313" key="1">
    <source>
        <dbReference type="EMBL" id="KRY06362.1"/>
    </source>
</evidence>
<organism evidence="1 3">
    <name type="scientific">Trichinella patagoniensis</name>
    <dbReference type="NCBI Taxonomy" id="990121"/>
    <lineage>
        <taxon>Eukaryota</taxon>
        <taxon>Metazoa</taxon>
        <taxon>Ecdysozoa</taxon>
        <taxon>Nematoda</taxon>
        <taxon>Enoplea</taxon>
        <taxon>Dorylaimia</taxon>
        <taxon>Trichinellida</taxon>
        <taxon>Trichinellidae</taxon>
        <taxon>Trichinella</taxon>
    </lineage>
</organism>